<feature type="transmembrane region" description="Helical" evidence="5">
    <location>
        <begin position="20"/>
        <end position="41"/>
    </location>
</feature>
<keyword evidence="7" id="KW-1185">Reference proteome</keyword>
<dbReference type="STRING" id="1236220.SAMN04488112_12617"/>
<keyword evidence="5" id="KW-1003">Cell membrane</keyword>
<dbReference type="PANTHER" id="PTHR30371">
    <property type="entry name" value="SEC-INDEPENDENT PROTEIN TRANSLOCASE PROTEIN TATC"/>
    <property type="match status" value="1"/>
</dbReference>
<evidence type="ECO:0000256" key="5">
    <source>
        <dbReference type="HAMAP-Rule" id="MF_00902"/>
    </source>
</evidence>
<evidence type="ECO:0000256" key="4">
    <source>
        <dbReference type="ARBA" id="ARBA00023136"/>
    </source>
</evidence>
<dbReference type="HAMAP" id="MF_00902">
    <property type="entry name" value="TatC"/>
    <property type="match status" value="1"/>
</dbReference>
<comment type="subcellular location">
    <subcellularLocation>
        <location evidence="5">Cell membrane</location>
        <topology evidence="5">Multi-pass membrane protein</topology>
    </subcellularLocation>
    <subcellularLocation>
        <location evidence="1">Membrane</location>
        <topology evidence="1">Multi-pass membrane protein</topology>
    </subcellularLocation>
</comment>
<evidence type="ECO:0000256" key="3">
    <source>
        <dbReference type="ARBA" id="ARBA00022989"/>
    </source>
</evidence>
<name>A0A1G6R6X6_9BACL</name>
<protein>
    <recommendedName>
        <fullName evidence="5">Sec-independent protein translocase protein TatC</fullName>
    </recommendedName>
</protein>
<dbReference type="InterPro" id="IPR002033">
    <property type="entry name" value="TatC"/>
</dbReference>
<feature type="transmembrane region" description="Helical" evidence="5">
    <location>
        <begin position="110"/>
        <end position="138"/>
    </location>
</feature>
<reference evidence="6 7" key="1">
    <citation type="submission" date="2016-10" db="EMBL/GenBank/DDBJ databases">
        <authorList>
            <person name="de Groot N.N."/>
        </authorList>
    </citation>
    <scope>NUCLEOTIDE SEQUENCE [LARGE SCALE GENOMIC DNA]</scope>
    <source>
        <strain evidence="6 7">DSM 45514</strain>
    </source>
</reference>
<dbReference type="GO" id="GO:0009977">
    <property type="term" value="F:proton motive force dependent protein transmembrane transporter activity"/>
    <property type="evidence" value="ECO:0007669"/>
    <property type="project" value="TreeGrafter"/>
</dbReference>
<proteinExistence type="inferred from homology"/>
<keyword evidence="5" id="KW-0811">Translocation</keyword>
<dbReference type="PRINTS" id="PR01840">
    <property type="entry name" value="TATCFAMILY"/>
</dbReference>
<dbReference type="Pfam" id="PF00902">
    <property type="entry name" value="TatC"/>
    <property type="match status" value="1"/>
</dbReference>
<dbReference type="OrthoDB" id="9777044at2"/>
<comment type="subunit">
    <text evidence="5">Forms a complex with TatA.</text>
</comment>
<comment type="similarity">
    <text evidence="5">Belongs to the TatC family.</text>
</comment>
<keyword evidence="2 5" id="KW-0812">Transmembrane</keyword>
<keyword evidence="4 5" id="KW-0472">Membrane</keyword>
<dbReference type="GO" id="GO:0065002">
    <property type="term" value="P:intracellular protein transmembrane transport"/>
    <property type="evidence" value="ECO:0007669"/>
    <property type="project" value="TreeGrafter"/>
</dbReference>
<dbReference type="GO" id="GO:0043953">
    <property type="term" value="P:protein transport by the Tat complex"/>
    <property type="evidence" value="ECO:0007669"/>
    <property type="project" value="UniProtKB-UniRule"/>
</dbReference>
<comment type="function">
    <text evidence="5">Part of the twin-arginine translocation (Tat) system that transports large folded proteins containing a characteristic twin-arginine motif in their signal peptide across membranes.</text>
</comment>
<gene>
    <name evidence="5" type="primary">tatC</name>
    <name evidence="6" type="ORF">SAMN04488112_12617</name>
</gene>
<feature type="transmembrane region" description="Helical" evidence="5">
    <location>
        <begin position="214"/>
        <end position="233"/>
    </location>
</feature>
<sequence length="264" mass="31044">MSGDQQHWTKHLNEMRSRMLIVFGAFVIMLMVGFFFAKPIIEFMKEDILQGNLKETLELHIFSPGEALSIYMQFAFVVAVTFTMPIALYQAWQFVRPGLTPREQKATLSYIPFAAGLFILGLFFGYFWVFPFLLNFMFVLTSSLGATETYGMYEFFRFLFRVVFPIALLFELPVVILFLTRIRILNPDLLRKARRFAYLLMVVLAAFVTPPDFVSNVLVAIPLILLYEVSIWLSSRVYRRIQEEDEEWERTWQEREKSNLEDGW</sequence>
<dbReference type="PANTHER" id="PTHR30371:SF0">
    <property type="entry name" value="SEC-INDEPENDENT PROTEIN TRANSLOCASE PROTEIN TATC, CHLOROPLASTIC-RELATED"/>
    <property type="match status" value="1"/>
</dbReference>
<dbReference type="NCBIfam" id="TIGR00945">
    <property type="entry name" value="tatC"/>
    <property type="match status" value="1"/>
</dbReference>
<keyword evidence="5" id="KW-0813">Transport</keyword>
<feature type="transmembrane region" description="Helical" evidence="5">
    <location>
        <begin position="192"/>
        <end position="208"/>
    </location>
</feature>
<dbReference type="GO" id="GO:0033281">
    <property type="term" value="C:TAT protein transport complex"/>
    <property type="evidence" value="ECO:0007669"/>
    <property type="project" value="UniProtKB-UniRule"/>
</dbReference>
<evidence type="ECO:0000313" key="7">
    <source>
        <dbReference type="Proteomes" id="UP000199387"/>
    </source>
</evidence>
<evidence type="ECO:0000256" key="1">
    <source>
        <dbReference type="ARBA" id="ARBA00004141"/>
    </source>
</evidence>
<organism evidence="6 7">
    <name type="scientific">Melghirimyces thermohalophilus</name>
    <dbReference type="NCBI Taxonomy" id="1236220"/>
    <lineage>
        <taxon>Bacteria</taxon>
        <taxon>Bacillati</taxon>
        <taxon>Bacillota</taxon>
        <taxon>Bacilli</taxon>
        <taxon>Bacillales</taxon>
        <taxon>Thermoactinomycetaceae</taxon>
        <taxon>Melghirimyces</taxon>
    </lineage>
</organism>
<accession>A0A1G6R6X6</accession>
<evidence type="ECO:0000313" key="6">
    <source>
        <dbReference type="EMBL" id="SDC99797.1"/>
    </source>
</evidence>
<feature type="transmembrane region" description="Helical" evidence="5">
    <location>
        <begin position="70"/>
        <end position="89"/>
    </location>
</feature>
<dbReference type="Proteomes" id="UP000199387">
    <property type="component" value="Unassembled WGS sequence"/>
</dbReference>
<keyword evidence="5" id="KW-0653">Protein transport</keyword>
<evidence type="ECO:0000256" key="2">
    <source>
        <dbReference type="ARBA" id="ARBA00022692"/>
    </source>
</evidence>
<dbReference type="EMBL" id="FMZA01000026">
    <property type="protein sequence ID" value="SDC99797.1"/>
    <property type="molecule type" value="Genomic_DNA"/>
</dbReference>
<dbReference type="RefSeq" id="WP_091572969.1">
    <property type="nucleotide sequence ID" value="NZ_FMZA01000026.1"/>
</dbReference>
<keyword evidence="3 5" id="KW-1133">Transmembrane helix</keyword>
<feature type="transmembrane region" description="Helical" evidence="5">
    <location>
        <begin position="158"/>
        <end position="180"/>
    </location>
</feature>
<dbReference type="AlphaFoldDB" id="A0A1G6R6X6"/>